<evidence type="ECO:0000256" key="1">
    <source>
        <dbReference type="ARBA" id="ARBA00022801"/>
    </source>
</evidence>
<dbReference type="PANTHER" id="PTHR43798:SF31">
    <property type="entry name" value="AB HYDROLASE SUPERFAMILY PROTEIN YCLE"/>
    <property type="match status" value="1"/>
</dbReference>
<dbReference type="PANTHER" id="PTHR43798">
    <property type="entry name" value="MONOACYLGLYCEROL LIPASE"/>
    <property type="match status" value="1"/>
</dbReference>
<dbReference type="InterPro" id="IPR000073">
    <property type="entry name" value="AB_hydrolase_1"/>
</dbReference>
<dbReference type="InterPro" id="IPR000639">
    <property type="entry name" value="Epox_hydrolase-like"/>
</dbReference>
<dbReference type="Pfam" id="PF12697">
    <property type="entry name" value="Abhydrolase_6"/>
    <property type="match status" value="1"/>
</dbReference>
<dbReference type="Proteomes" id="UP000655044">
    <property type="component" value="Unassembled WGS sequence"/>
</dbReference>
<evidence type="ECO:0000313" key="4">
    <source>
        <dbReference type="Proteomes" id="UP000655044"/>
    </source>
</evidence>
<dbReference type="RefSeq" id="WP_068927625.1">
    <property type="nucleotide sequence ID" value="NZ_BMQP01000015.1"/>
</dbReference>
<dbReference type="AlphaFoldDB" id="A0A8J3S0H0"/>
<name>A0A8J3S0H0_PLARO</name>
<feature type="domain" description="AB hydrolase-1" evidence="2">
    <location>
        <begin position="26"/>
        <end position="277"/>
    </location>
</feature>
<evidence type="ECO:0000259" key="2">
    <source>
        <dbReference type="Pfam" id="PF12697"/>
    </source>
</evidence>
<gene>
    <name evidence="3" type="ORF">Pro02_36900</name>
</gene>
<keyword evidence="4" id="KW-1185">Reference proteome</keyword>
<comment type="caution">
    <text evidence="3">The sequence shown here is derived from an EMBL/GenBank/DDBJ whole genome shotgun (WGS) entry which is preliminary data.</text>
</comment>
<dbReference type="OrthoDB" id="495620at2"/>
<dbReference type="EMBL" id="BOOI01000033">
    <property type="protein sequence ID" value="GIH85282.1"/>
    <property type="molecule type" value="Genomic_DNA"/>
</dbReference>
<dbReference type="PRINTS" id="PR00111">
    <property type="entry name" value="ABHYDROLASE"/>
</dbReference>
<dbReference type="GO" id="GO:0016020">
    <property type="term" value="C:membrane"/>
    <property type="evidence" value="ECO:0007669"/>
    <property type="project" value="TreeGrafter"/>
</dbReference>
<sequence length="285" mass="30513">MAMIDCNGVRLAYDEAGKGSPGTPAVVFVHAGIADRRMWDHQFRALSASHRVIRYDWRGYGESGDAEGEFAHHEDLLALLDALRVERAVLVGCSMGGSYAVEAALAAPGRVAGLVPICSGLSGHEWPPEMLAQARERVHGSVPAERLSAYRARIGPVDPADVEAMARAQVLWQVAGPGRGREDLAPEVWEKAVEMCRGVFTRLWSGPASTERQLDPPARGRLGEVRQPTLVVNGLADVPGIQQVSGLLSEGIEGSRRIDLPDTGHLPPLERPAEITAALAGFLAV</sequence>
<dbReference type="Gene3D" id="3.40.50.1820">
    <property type="entry name" value="alpha/beta hydrolase"/>
    <property type="match status" value="1"/>
</dbReference>
<evidence type="ECO:0000313" key="3">
    <source>
        <dbReference type="EMBL" id="GIH85282.1"/>
    </source>
</evidence>
<dbReference type="SUPFAM" id="SSF53474">
    <property type="entry name" value="alpha/beta-Hydrolases"/>
    <property type="match status" value="1"/>
</dbReference>
<dbReference type="InterPro" id="IPR050266">
    <property type="entry name" value="AB_hydrolase_sf"/>
</dbReference>
<organism evidence="3 4">
    <name type="scientific">Planobispora rosea</name>
    <dbReference type="NCBI Taxonomy" id="35762"/>
    <lineage>
        <taxon>Bacteria</taxon>
        <taxon>Bacillati</taxon>
        <taxon>Actinomycetota</taxon>
        <taxon>Actinomycetes</taxon>
        <taxon>Streptosporangiales</taxon>
        <taxon>Streptosporangiaceae</taxon>
        <taxon>Planobispora</taxon>
    </lineage>
</organism>
<dbReference type="GO" id="GO:0016787">
    <property type="term" value="F:hydrolase activity"/>
    <property type="evidence" value="ECO:0007669"/>
    <property type="project" value="UniProtKB-KW"/>
</dbReference>
<reference evidence="3" key="1">
    <citation type="submission" date="2021-01" db="EMBL/GenBank/DDBJ databases">
        <title>Whole genome shotgun sequence of Planobispora rosea NBRC 15558.</title>
        <authorList>
            <person name="Komaki H."/>
            <person name="Tamura T."/>
        </authorList>
    </citation>
    <scope>NUCLEOTIDE SEQUENCE</scope>
    <source>
        <strain evidence="3">NBRC 15558</strain>
    </source>
</reference>
<protein>
    <submittedName>
        <fullName evidence="3">Alpha/beta hydrolase</fullName>
    </submittedName>
</protein>
<dbReference type="PRINTS" id="PR00412">
    <property type="entry name" value="EPOXHYDRLASE"/>
</dbReference>
<keyword evidence="1 3" id="KW-0378">Hydrolase</keyword>
<dbReference type="InterPro" id="IPR029058">
    <property type="entry name" value="AB_hydrolase_fold"/>
</dbReference>
<proteinExistence type="predicted"/>
<accession>A0A8J3S0H0</accession>